<dbReference type="Pfam" id="PF01551">
    <property type="entry name" value="Peptidase_M23"/>
    <property type="match status" value="1"/>
</dbReference>
<dbReference type="PANTHER" id="PTHR21666">
    <property type="entry name" value="PEPTIDASE-RELATED"/>
    <property type="match status" value="1"/>
</dbReference>
<dbReference type="InterPro" id="IPR016047">
    <property type="entry name" value="M23ase_b-sheet_dom"/>
</dbReference>
<evidence type="ECO:0000313" key="3">
    <source>
        <dbReference type="Proteomes" id="UP001155182"/>
    </source>
</evidence>
<keyword evidence="3" id="KW-1185">Reference proteome</keyword>
<dbReference type="AlphaFoldDB" id="A0A9X2F2P1"/>
<sequence>MRNKKNMSLLEVLSKIKKAPIVNFNPTNERMLNVHFDEIGLELNDNVISNTKVFSAWVEAKRVNAGAKFGIGGYDEYREIYSRSDHFNGTEPRRLHLGVDIWGPAGTPVYAPVEGSVHSFKNNIGFGDYGPTIILKHTIEGLVFHSLYGHLSVASLENLSVGQTIEKGQQIATFGNEAENGGWPPHLHFQLIKNMGDYVGDYPGVCKLSERGIYLDNCPDPGMLIEF</sequence>
<dbReference type="PANTHER" id="PTHR21666:SF270">
    <property type="entry name" value="MUREIN HYDROLASE ACTIVATOR ENVC"/>
    <property type="match status" value="1"/>
</dbReference>
<protein>
    <submittedName>
        <fullName evidence="2">Peptidoglycan DD-metalloendopeptidase family protein</fullName>
    </submittedName>
</protein>
<name>A0A9X2F2P1_9SPHI</name>
<reference evidence="2" key="1">
    <citation type="submission" date="2022-06" db="EMBL/GenBank/DDBJ databases">
        <title>Solitalea sp. MAHUQ-68 isolated from rhizospheric soil.</title>
        <authorList>
            <person name="Huq M.A."/>
        </authorList>
    </citation>
    <scope>NUCLEOTIDE SEQUENCE</scope>
    <source>
        <strain evidence="2">MAHUQ-68</strain>
    </source>
</reference>
<evidence type="ECO:0000313" key="2">
    <source>
        <dbReference type="EMBL" id="MCO4293085.1"/>
    </source>
</evidence>
<gene>
    <name evidence="2" type="ORF">NF867_09435</name>
</gene>
<dbReference type="InterPro" id="IPR050570">
    <property type="entry name" value="Cell_wall_metabolism_enzyme"/>
</dbReference>
<dbReference type="CDD" id="cd12797">
    <property type="entry name" value="M23_peptidase"/>
    <property type="match status" value="1"/>
</dbReference>
<dbReference type="Gene3D" id="2.70.70.10">
    <property type="entry name" value="Glucose Permease (Domain IIA)"/>
    <property type="match status" value="1"/>
</dbReference>
<organism evidence="2 3">
    <name type="scientific">Solitalea agri</name>
    <dbReference type="NCBI Taxonomy" id="2953739"/>
    <lineage>
        <taxon>Bacteria</taxon>
        <taxon>Pseudomonadati</taxon>
        <taxon>Bacteroidota</taxon>
        <taxon>Sphingobacteriia</taxon>
        <taxon>Sphingobacteriales</taxon>
        <taxon>Sphingobacteriaceae</taxon>
        <taxon>Solitalea</taxon>
    </lineage>
</organism>
<feature type="domain" description="M23ase beta-sheet core" evidence="1">
    <location>
        <begin position="95"/>
        <end position="194"/>
    </location>
</feature>
<dbReference type="InterPro" id="IPR011055">
    <property type="entry name" value="Dup_hybrid_motif"/>
</dbReference>
<dbReference type="EMBL" id="JAMWYS010000032">
    <property type="protein sequence ID" value="MCO4293085.1"/>
    <property type="molecule type" value="Genomic_DNA"/>
</dbReference>
<dbReference type="GO" id="GO:0004222">
    <property type="term" value="F:metalloendopeptidase activity"/>
    <property type="evidence" value="ECO:0007669"/>
    <property type="project" value="TreeGrafter"/>
</dbReference>
<comment type="caution">
    <text evidence="2">The sequence shown here is derived from an EMBL/GenBank/DDBJ whole genome shotgun (WGS) entry which is preliminary data.</text>
</comment>
<proteinExistence type="predicted"/>
<dbReference type="SUPFAM" id="SSF51261">
    <property type="entry name" value="Duplicated hybrid motif"/>
    <property type="match status" value="1"/>
</dbReference>
<evidence type="ECO:0000259" key="1">
    <source>
        <dbReference type="Pfam" id="PF01551"/>
    </source>
</evidence>
<dbReference type="Proteomes" id="UP001155182">
    <property type="component" value="Unassembled WGS sequence"/>
</dbReference>
<dbReference type="RefSeq" id="WP_252587579.1">
    <property type="nucleotide sequence ID" value="NZ_JAMWYS010000032.1"/>
</dbReference>
<accession>A0A9X2F2P1</accession>